<proteinExistence type="predicted"/>
<accession>A0ACC3TFV0</accession>
<keyword evidence="2" id="KW-1185">Reference proteome</keyword>
<evidence type="ECO:0000313" key="2">
    <source>
        <dbReference type="Proteomes" id="UP001489719"/>
    </source>
</evidence>
<sequence>MDHLSNCNIFAGSLTLDSQDAFEELIETLYCGSLTTSLTLIRIQQAMVQFSIPAEKTLEVLYLYHIVNNSLRMFNLNSQDYKAIYDFLVAIDYKTVEIDDNLIINFIVSLAKLRLLRQISDDIFLSFPTTAPYSSQLNELARSWMVFYNGSRPNSPDNGEGPTTQDEHANCAPIDSISSKMVAHSPCTPYHMNRDDLQPHPGYVHAEMELPRRLTKERMKELQNELDLFQQDETDLMCIPQLQNYVMSVPRQSVGVYGSFMGMLSVMTSAVVNRRRGYRTLPIIDNAELVEVSS</sequence>
<dbReference type="Proteomes" id="UP001489719">
    <property type="component" value="Unassembled WGS sequence"/>
</dbReference>
<reference evidence="2" key="1">
    <citation type="journal article" date="2024" name="Front. Bioeng. Biotechnol.">
        <title>Genome-scale model development and genomic sequencing of the oleaginous clade Lipomyces.</title>
        <authorList>
            <person name="Czajka J.J."/>
            <person name="Han Y."/>
            <person name="Kim J."/>
            <person name="Mondo S.J."/>
            <person name="Hofstad B.A."/>
            <person name="Robles A."/>
            <person name="Haridas S."/>
            <person name="Riley R."/>
            <person name="LaButti K."/>
            <person name="Pangilinan J."/>
            <person name="Andreopoulos W."/>
            <person name="Lipzen A."/>
            <person name="Yan J."/>
            <person name="Wang M."/>
            <person name="Ng V."/>
            <person name="Grigoriev I.V."/>
            <person name="Spatafora J.W."/>
            <person name="Magnuson J.K."/>
            <person name="Baker S.E."/>
            <person name="Pomraning K.R."/>
        </authorList>
    </citation>
    <scope>NUCLEOTIDE SEQUENCE [LARGE SCALE GENOMIC DNA]</scope>
    <source>
        <strain evidence="2">CBS 10300</strain>
    </source>
</reference>
<evidence type="ECO:0000313" key="1">
    <source>
        <dbReference type="EMBL" id="KAK9320044.1"/>
    </source>
</evidence>
<gene>
    <name evidence="1" type="ORF">V1517DRAFT_330566</name>
</gene>
<dbReference type="EMBL" id="MU970147">
    <property type="protein sequence ID" value="KAK9320044.1"/>
    <property type="molecule type" value="Genomic_DNA"/>
</dbReference>
<protein>
    <submittedName>
        <fullName evidence="1">Uncharacterized protein</fullName>
    </submittedName>
</protein>
<organism evidence="1 2">
    <name type="scientific">Lipomyces orientalis</name>
    <dbReference type="NCBI Taxonomy" id="1233043"/>
    <lineage>
        <taxon>Eukaryota</taxon>
        <taxon>Fungi</taxon>
        <taxon>Dikarya</taxon>
        <taxon>Ascomycota</taxon>
        <taxon>Saccharomycotina</taxon>
        <taxon>Lipomycetes</taxon>
        <taxon>Lipomycetales</taxon>
        <taxon>Lipomycetaceae</taxon>
        <taxon>Lipomyces</taxon>
    </lineage>
</organism>
<comment type="caution">
    <text evidence="1">The sequence shown here is derived from an EMBL/GenBank/DDBJ whole genome shotgun (WGS) entry which is preliminary data.</text>
</comment>
<name>A0ACC3TFV0_9ASCO</name>